<dbReference type="InterPro" id="IPR007545">
    <property type="entry name" value="LOR/SDH_bifunc_enz_cons_dom"/>
</dbReference>
<name>A0A7C3MG20_ARCFL</name>
<protein>
    <recommendedName>
        <fullName evidence="9">Ornithine cyclodeaminase</fullName>
        <ecNumber evidence="8">4.3.1.12</ecNumber>
    </recommendedName>
    <alternativeName>
        <fullName evidence="10">Archaeal ornithine cyclodeaminase</fullName>
    </alternativeName>
</protein>
<keyword evidence="3" id="KW-0520">NAD</keyword>
<evidence type="ECO:0000256" key="8">
    <source>
        <dbReference type="ARBA" id="ARBA00066346"/>
    </source>
</evidence>
<evidence type="ECO:0000256" key="10">
    <source>
        <dbReference type="ARBA" id="ARBA00081581"/>
    </source>
</evidence>
<dbReference type="GO" id="GO:0008473">
    <property type="term" value="F:ornithine cyclodeaminase activity"/>
    <property type="evidence" value="ECO:0007669"/>
    <property type="project" value="UniProtKB-EC"/>
</dbReference>
<organism evidence="15">
    <name type="scientific">Archaeoglobus fulgidus</name>
    <dbReference type="NCBI Taxonomy" id="2234"/>
    <lineage>
        <taxon>Archaea</taxon>
        <taxon>Methanobacteriati</taxon>
        <taxon>Methanobacteriota</taxon>
        <taxon>Archaeoglobi</taxon>
        <taxon>Archaeoglobales</taxon>
        <taxon>Archaeoglobaceae</taxon>
        <taxon>Archaeoglobus</taxon>
    </lineage>
</organism>
<comment type="function">
    <text evidence="6">Catalyzes the conversion of ornithine to proline, with the release of ammonia.</text>
</comment>
<dbReference type="NCBIfam" id="TIGR00300">
    <property type="entry name" value="TIGR00300 family protein"/>
    <property type="match status" value="1"/>
</dbReference>
<evidence type="ECO:0000256" key="6">
    <source>
        <dbReference type="ARBA" id="ARBA00056756"/>
    </source>
</evidence>
<dbReference type="GO" id="GO:0000166">
    <property type="term" value="F:nucleotide binding"/>
    <property type="evidence" value="ECO:0007669"/>
    <property type="project" value="UniProtKB-KW"/>
</dbReference>
<comment type="caution">
    <text evidence="15">The sequence shown here is derived from an EMBL/GenBank/DDBJ whole genome shotgun (WGS) entry which is preliminary data.</text>
</comment>
<keyword evidence="4" id="KW-0456">Lyase</keyword>
<dbReference type="Gene3D" id="3.40.50.10690">
    <property type="entry name" value="putative lor/sdh protein like domains"/>
    <property type="match status" value="1"/>
</dbReference>
<evidence type="ECO:0000256" key="2">
    <source>
        <dbReference type="ARBA" id="ARBA00022741"/>
    </source>
</evidence>
<comment type="similarity">
    <text evidence="7">Belongs to the AgrE/ArgZ ornithine cyclodeaminase family.</text>
</comment>
<dbReference type="InterPro" id="IPR005239">
    <property type="entry name" value="ArgZ/ArgE-like"/>
</dbReference>
<evidence type="ECO:0000256" key="1">
    <source>
        <dbReference type="ARBA" id="ARBA00001911"/>
    </source>
</evidence>
<evidence type="ECO:0000256" key="9">
    <source>
        <dbReference type="ARBA" id="ARBA00072993"/>
    </source>
</evidence>
<feature type="domain" description="Arginine dihydrolase ArgZ/ArgE-like C-terminal second subdomain" evidence="12">
    <location>
        <begin position="185"/>
        <end position="396"/>
    </location>
</feature>
<feature type="domain" description="LOR/SDH bifunctional enzyme conserved" evidence="11">
    <location>
        <begin position="4"/>
        <end position="102"/>
    </location>
</feature>
<evidence type="ECO:0000256" key="7">
    <source>
        <dbReference type="ARBA" id="ARBA00061348"/>
    </source>
</evidence>
<dbReference type="CDD" id="cd12144">
    <property type="entry name" value="SDH_N_domain"/>
    <property type="match status" value="1"/>
</dbReference>
<dbReference type="EMBL" id="DTLB01000025">
    <property type="protein sequence ID" value="HFW32210.1"/>
    <property type="molecule type" value="Genomic_DNA"/>
</dbReference>
<reference evidence="15" key="1">
    <citation type="journal article" date="2020" name="mSystems">
        <title>Genome- and Community-Level Interaction Insights into Carbon Utilization and Element Cycling Functions of Hydrothermarchaeota in Hydrothermal Sediment.</title>
        <authorList>
            <person name="Zhou Z."/>
            <person name="Liu Y."/>
            <person name="Xu W."/>
            <person name="Pan J."/>
            <person name="Luo Z.H."/>
            <person name="Li M."/>
        </authorList>
    </citation>
    <scope>NUCLEOTIDE SEQUENCE [LARGE SCALE GENOMIC DNA]</scope>
    <source>
        <strain evidence="14">SpSt-12</strain>
        <strain evidence="15">SpSt-87</strain>
    </source>
</reference>
<comment type="cofactor">
    <cofactor evidence="1">
        <name>NAD(+)</name>
        <dbReference type="ChEBI" id="CHEBI:57540"/>
    </cofactor>
</comment>
<evidence type="ECO:0000313" key="14">
    <source>
        <dbReference type="EMBL" id="HET21830.1"/>
    </source>
</evidence>
<dbReference type="Pfam" id="PF04455">
    <property type="entry name" value="Saccharop_dh_N"/>
    <property type="match status" value="1"/>
</dbReference>
<gene>
    <name evidence="14" type="ORF">ENN70_07190</name>
    <name evidence="15" type="ORF">ENW66_04565</name>
</gene>
<dbReference type="EMBL" id="DSCQ01000088">
    <property type="protein sequence ID" value="HET21830.1"/>
    <property type="molecule type" value="Genomic_DNA"/>
</dbReference>
<evidence type="ECO:0000256" key="5">
    <source>
        <dbReference type="ARBA" id="ARBA00052109"/>
    </source>
</evidence>
<evidence type="ECO:0000313" key="15">
    <source>
        <dbReference type="EMBL" id="HFW32210.1"/>
    </source>
</evidence>
<comment type="catalytic activity">
    <reaction evidence="5">
        <text>L-ornithine = L-proline + NH4(+)</text>
        <dbReference type="Rhea" id="RHEA:24368"/>
        <dbReference type="ChEBI" id="CHEBI:28938"/>
        <dbReference type="ChEBI" id="CHEBI:46911"/>
        <dbReference type="ChEBI" id="CHEBI:60039"/>
        <dbReference type="EC" id="4.3.1.12"/>
    </reaction>
</comment>
<dbReference type="Pfam" id="PF21571">
    <property type="entry name" value="ArgZ-like_C_1st"/>
    <property type="match status" value="1"/>
</dbReference>
<dbReference type="AlphaFoldDB" id="A0A7C3MG20"/>
<evidence type="ECO:0000256" key="3">
    <source>
        <dbReference type="ARBA" id="ARBA00023027"/>
    </source>
</evidence>
<evidence type="ECO:0000259" key="13">
    <source>
        <dbReference type="Pfam" id="PF21571"/>
    </source>
</evidence>
<dbReference type="Gene3D" id="2.40.420.10">
    <property type="entry name" value="conserved putative lor/sdh protein from methanococcus maripaludis s2 domain"/>
    <property type="match status" value="1"/>
</dbReference>
<accession>A0A7C3MG20</accession>
<feature type="domain" description="Arginine dihydrolase ArgZ/ArgE-like C-terminal first subdomain" evidence="13">
    <location>
        <begin position="103"/>
        <end position="183"/>
    </location>
</feature>
<dbReference type="InterPro" id="IPR048963">
    <property type="entry name" value="ArgZ/ArgE-like_C_2nd"/>
</dbReference>
<keyword evidence="2" id="KW-0547">Nucleotide-binding</keyword>
<dbReference type="EC" id="4.3.1.12" evidence="8"/>
<sequence>MKAREVEFEGHLIDSMIFTKALDIILDLEGEFEILEFRVGKKKHDPSYARMIVIGKDDSHLEQILKELHKIGARVPEIEEVELAEAPSDKVLPDGFYVTTNHPTFVRFAGEWLEVRDISMDRVIVIRDGKAYCVPIDEVVKGDKVVVGEKGVRVIPPERPRKSTVFEFMGGRTSSERPTEKMIEAIAREIYELKLKGGKIAVVAGPAVDHTSARDALAALIRDGYVDLLLSGNALAVHDIEISIFGTSLGMDVCRGKPVPGGNRHHLYTISKVIAAGGIAKAVEKGLIKDGIMYECVRNNVPFILAGSIRDDGPLPEVITDVMEAKKRMKEALRGIDMVIMLATMLHSIAVGNLLPSYVKTICVDINPATVTKLMDRGTHQAIGVVTDVGLFLPLLYQKIKELEAKE</sequence>
<evidence type="ECO:0000259" key="11">
    <source>
        <dbReference type="Pfam" id="PF04455"/>
    </source>
</evidence>
<dbReference type="Pfam" id="PF21570">
    <property type="entry name" value="ArgZ-like_C_2nd"/>
    <property type="match status" value="1"/>
</dbReference>
<proteinExistence type="inferred from homology"/>
<evidence type="ECO:0000259" key="12">
    <source>
        <dbReference type="Pfam" id="PF21570"/>
    </source>
</evidence>
<dbReference type="InterPro" id="IPR048964">
    <property type="entry name" value="ArgZ/ArgE-like_C_1st"/>
</dbReference>
<evidence type="ECO:0000256" key="4">
    <source>
        <dbReference type="ARBA" id="ARBA00023239"/>
    </source>
</evidence>